<reference evidence="5" key="1">
    <citation type="submission" date="2023-07" db="EMBL/GenBank/DDBJ databases">
        <title>Draft genome sequence of Agarivorans aestuarii strain ZMCS4, a CAZymes producing bacteria isolated from the marine brown algae Clodostephus spongiosus.</title>
        <authorList>
            <person name="Lorente B."/>
            <person name="Cabral C."/>
            <person name="Frias J."/>
            <person name="Faria J."/>
            <person name="Toubarro D."/>
        </authorList>
    </citation>
    <scope>NUCLEOTIDE SEQUENCE [LARGE SCALE GENOMIC DNA]</scope>
    <source>
        <strain evidence="5">ZMCS4</strain>
    </source>
</reference>
<dbReference type="Pfam" id="PF13505">
    <property type="entry name" value="OMP_b-brl"/>
    <property type="match status" value="1"/>
</dbReference>
<evidence type="ECO:0000313" key="5">
    <source>
        <dbReference type="Proteomes" id="UP001310248"/>
    </source>
</evidence>
<feature type="signal peptide" evidence="2">
    <location>
        <begin position="1"/>
        <end position="24"/>
    </location>
</feature>
<gene>
    <name evidence="4" type="ORF">SNR37_001891</name>
</gene>
<feature type="domain" description="Outer membrane protein beta-barrel" evidence="3">
    <location>
        <begin position="15"/>
        <end position="170"/>
    </location>
</feature>
<accession>A0ABU7FZF3</accession>
<dbReference type="Gene3D" id="2.40.160.20">
    <property type="match status" value="1"/>
</dbReference>
<evidence type="ECO:0000259" key="3">
    <source>
        <dbReference type="Pfam" id="PF13505"/>
    </source>
</evidence>
<feature type="chain" id="PRO_5045922606" evidence="2">
    <location>
        <begin position="25"/>
        <end position="181"/>
    </location>
</feature>
<evidence type="ECO:0000256" key="2">
    <source>
        <dbReference type="SAM" id="SignalP"/>
    </source>
</evidence>
<protein>
    <submittedName>
        <fullName evidence="4">Outer membrane beta-barrel protein</fullName>
    </submittedName>
</protein>
<evidence type="ECO:0000256" key="1">
    <source>
        <dbReference type="ARBA" id="ARBA00022729"/>
    </source>
</evidence>
<keyword evidence="1 2" id="KW-0732">Signal</keyword>
<dbReference type="Proteomes" id="UP001310248">
    <property type="component" value="Unassembled WGS sequence"/>
</dbReference>
<dbReference type="InterPro" id="IPR011250">
    <property type="entry name" value="OMP/PagP_B-barrel"/>
</dbReference>
<dbReference type="RefSeq" id="WP_329773972.1">
    <property type="nucleotide sequence ID" value="NZ_JAYDYW010000002.1"/>
</dbReference>
<comment type="caution">
    <text evidence="4">The sequence shown here is derived from an EMBL/GenBank/DDBJ whole genome shotgun (WGS) entry which is preliminary data.</text>
</comment>
<dbReference type="SUPFAM" id="SSF56925">
    <property type="entry name" value="OMPA-like"/>
    <property type="match status" value="1"/>
</dbReference>
<dbReference type="EMBL" id="JAYDYW010000002">
    <property type="protein sequence ID" value="MEE1672562.1"/>
    <property type="molecule type" value="Genomic_DNA"/>
</dbReference>
<keyword evidence="5" id="KW-1185">Reference proteome</keyword>
<dbReference type="InterPro" id="IPR027385">
    <property type="entry name" value="Beta-barrel_OMP"/>
</dbReference>
<reference evidence="4 5" key="2">
    <citation type="submission" date="2023-12" db="EMBL/GenBank/DDBJ databases">
        <authorList>
            <consortium name="Cladostephus spongiosus"/>
            <person name="Lorente B."/>
            <person name="Cabral C."/>
            <person name="Frias J."/>
            <person name="Faria J."/>
            <person name="Toubarro D."/>
        </authorList>
    </citation>
    <scope>NUCLEOTIDE SEQUENCE [LARGE SCALE GENOMIC DNA]</scope>
    <source>
        <strain evidence="4 5">ZMCS4</strain>
    </source>
</reference>
<sequence>MHISKLVKPSLTVVALTMSAHTVAQQQQETANAYPWAAVFLDYQHPDQPMIGLTVTVNHYDKNYPNWGYYLGYARSKEEDLGFEAPAEGKRDLTMLRLGVSYSLTNNLSLYGGGAMLEDTTEYTDGITQFCTDCKPEWHTDTNRGWGGEVGLRYALTRHLVFGIGYNSVTEGGVFSIGYRG</sequence>
<evidence type="ECO:0000313" key="4">
    <source>
        <dbReference type="EMBL" id="MEE1672562.1"/>
    </source>
</evidence>
<proteinExistence type="predicted"/>
<name>A0ABU7FZF3_9ALTE</name>
<organism evidence="4 5">
    <name type="scientific">Agarivorans aestuarii</name>
    <dbReference type="NCBI Taxonomy" id="1563703"/>
    <lineage>
        <taxon>Bacteria</taxon>
        <taxon>Pseudomonadati</taxon>
        <taxon>Pseudomonadota</taxon>
        <taxon>Gammaproteobacteria</taxon>
        <taxon>Alteromonadales</taxon>
        <taxon>Alteromonadaceae</taxon>
        <taxon>Agarivorans</taxon>
    </lineage>
</organism>